<evidence type="ECO:0000259" key="2">
    <source>
        <dbReference type="PROSITE" id="PS51977"/>
    </source>
</evidence>
<dbReference type="Pfam" id="PF13569">
    <property type="entry name" value="DUF4132"/>
    <property type="match status" value="1"/>
</dbReference>
<dbReference type="AlphaFoldDB" id="A0AAC9L929"/>
<sequence>MRRWELVGDGSDRFWEVATDGAEVTVRFGWSGAAGQTKTTSFGSEAAASAQVMRLIAEKEKKGYRAVIWQAAPAPTQSSDPVSPAAEAAGSPGQPAQPVDQSLENPVFTVPARWWPHVHERRGGRVRWDAVPEPDAVEKVRATVAGAKSDLEVVFDHPESDGQLVDVVRAHLAGDVTPTGAAAVAALVADDARLKPELRLLPDAWVLEHGLAFAARAAIELYRIEVHRERINRGRAEVLRKVQGRPHNSGINKAIARRVRSLLAATSEAAYEAAVSALAPHRVDLLARCVAAYLVPTRQDWVDELCDEMERTDTLSDTSMVLCSFTSIAQLIRLSSNRKILWELERQEFLHTLADGIGPDLAPMIAPRLDKNLYGDERELILDTLAAFPTAEAFDLLLVRLDKKQVLPTVLDMARRYPLLALRRFASAREPAVRSLLADQLRRYPELADRIEETEETRAIVGQLRTAAASVQEAPVEALPAVLVTPPWTVRRKAVTPVVVKDLVVPAYRAVAWAPGEEAEWAAAAFSYHHRETDWRAAIEDFRAGRLDHHRQVVMFETGPVEELRPLVSEWRPTGPFHHVRLSKVLLARFGVDAFPTVLHLIAGEKPDKLVLPMVCVEVAELLADRLVRYKSSRELVMTWLRRHAVHAGRFLVPVALGPAGARRRAAEAMVRLIPQQAREAAREHGPEAEKAIDAFLGVDPLSLLPARIPVPGEWAAPQMFPRVLLRGTDQALPLEATGLLLTILALSTPDDVYAGVEIVREACEPTSLARFSWEVFLLWQANGMPSKDRWVMTALGLLGDDDVVARLTPLIRTWPGEGQHARAVSGLDVLTAIGTDAALIALNTIARRAKFGGLRQRAENKIREVAAELGLTGEQLSDRLVPDFGLDAAGRLVIDYGPRSFTIGFDEQLTPYVLDGKGARRKALPKPGAKDDPELAPAEHKRFGQLKKEVRAIASDQIRRLEDAMVVMRQWSAAEFHRLLVGHPLLQHLVRRLVWIAEDGPSFRVAEDGTLADVHDDVFELPADAQVLVAHPLSLADDVATWSGVFADYELLQPFPQLGRPVYRLDESEQAGSRLERFTNAEVELGGLLSLTRRGWQRGAPMDAGIEHEITRPLPGGGDIVVTISPGITVGMPDMWGDQQLGDIRIVGGRSFEELHPVTASEVLRELTGLKPRHRTVAV</sequence>
<dbReference type="Gene3D" id="2.20.140.10">
    <property type="entry name" value="WGR domain"/>
    <property type="match status" value="1"/>
</dbReference>
<dbReference type="Proteomes" id="UP000185511">
    <property type="component" value="Chromosome"/>
</dbReference>
<dbReference type="PROSITE" id="PS51977">
    <property type="entry name" value="WGR"/>
    <property type="match status" value="1"/>
</dbReference>
<dbReference type="EMBL" id="CP016076">
    <property type="protein sequence ID" value="APU13623.1"/>
    <property type="molecule type" value="Genomic_DNA"/>
</dbReference>
<organism evidence="3 4">
    <name type="scientific">Actinoalloteichus fjordicus</name>
    <dbReference type="NCBI Taxonomy" id="1612552"/>
    <lineage>
        <taxon>Bacteria</taxon>
        <taxon>Bacillati</taxon>
        <taxon>Actinomycetota</taxon>
        <taxon>Actinomycetes</taxon>
        <taxon>Pseudonocardiales</taxon>
        <taxon>Pseudonocardiaceae</taxon>
        <taxon>Actinoalloteichus</taxon>
    </lineage>
</organism>
<proteinExistence type="predicted"/>
<keyword evidence="4" id="KW-1185">Reference proteome</keyword>
<gene>
    <name evidence="3" type="ORF">UA74_07770</name>
</gene>
<dbReference type="KEGG" id="acad:UA74_07770"/>
<dbReference type="RefSeq" id="WP_075739686.1">
    <property type="nucleotide sequence ID" value="NZ_CP016076.1"/>
</dbReference>
<accession>A0AAC9L929</accession>
<evidence type="ECO:0000313" key="4">
    <source>
        <dbReference type="Proteomes" id="UP000185511"/>
    </source>
</evidence>
<name>A0AAC9L929_9PSEU</name>
<dbReference type="CDD" id="cd07996">
    <property type="entry name" value="WGR_MMR_like"/>
    <property type="match status" value="1"/>
</dbReference>
<evidence type="ECO:0000256" key="1">
    <source>
        <dbReference type="SAM" id="MobiDB-lite"/>
    </source>
</evidence>
<dbReference type="InterPro" id="IPR008893">
    <property type="entry name" value="WGR_domain"/>
</dbReference>
<dbReference type="InterPro" id="IPR049809">
    <property type="entry name" value="YehF/YfeS-like_WGR"/>
</dbReference>
<feature type="region of interest" description="Disordered" evidence="1">
    <location>
        <begin position="74"/>
        <end position="101"/>
    </location>
</feature>
<dbReference type="InterPro" id="IPR025406">
    <property type="entry name" value="DUF4132"/>
</dbReference>
<dbReference type="SMART" id="SM00773">
    <property type="entry name" value="WGR"/>
    <property type="match status" value="1"/>
</dbReference>
<feature type="domain" description="WGR" evidence="2">
    <location>
        <begin position="1"/>
        <end position="78"/>
    </location>
</feature>
<dbReference type="Pfam" id="PF05406">
    <property type="entry name" value="WGR"/>
    <property type="match status" value="1"/>
</dbReference>
<reference evidence="4" key="1">
    <citation type="submission" date="2016-06" db="EMBL/GenBank/DDBJ databases">
        <title>Complete genome sequence of Actinoalloteichus fjordicus DSM 46855 (=ADI127-17), type strain of the new species Actinoalloteichus fjordicus.</title>
        <authorList>
            <person name="Ruckert C."/>
            <person name="Nouioui I."/>
            <person name="Willmese J."/>
            <person name="van Wezel G."/>
            <person name="Klenk H.-P."/>
            <person name="Kalinowski J."/>
            <person name="Zotchev S.B."/>
        </authorList>
    </citation>
    <scope>NUCLEOTIDE SEQUENCE [LARGE SCALE GENOMIC DNA]</scope>
    <source>
        <strain evidence="4">ADI127-7</strain>
    </source>
</reference>
<protein>
    <recommendedName>
        <fullName evidence="2">WGR domain-containing protein</fullName>
    </recommendedName>
</protein>
<evidence type="ECO:0000313" key="3">
    <source>
        <dbReference type="EMBL" id="APU13623.1"/>
    </source>
</evidence>